<dbReference type="InterPro" id="IPR011050">
    <property type="entry name" value="Pectin_lyase_fold/virulence"/>
</dbReference>
<dbReference type="RefSeq" id="WP_013095998.1">
    <property type="nucleotide sequence ID" value="NC_014121.1"/>
</dbReference>
<dbReference type="Gene3D" id="2.10.10.80">
    <property type="match status" value="1"/>
</dbReference>
<dbReference type="eggNOG" id="COG2755">
    <property type="taxonomic scope" value="Bacteria"/>
</dbReference>
<protein>
    <recommendedName>
        <fullName evidence="5">Tail spike TSP1/Gp66 N-terminal domain-containing protein</fullName>
    </recommendedName>
</protein>
<dbReference type="HOGENOM" id="CLU_020254_0_0_6"/>
<dbReference type="EMBL" id="CP001918">
    <property type="protein sequence ID" value="ADF60907.1"/>
    <property type="molecule type" value="Genomic_DNA"/>
</dbReference>
<keyword evidence="4" id="KW-1185">Reference proteome</keyword>
<reference evidence="3 4" key="1">
    <citation type="journal article" date="2010" name="J. Bacteriol.">
        <title>Complete genome sequence of Enterobacter cloacae subsp. cloacae type strain ATCC 13047.</title>
        <authorList>
            <person name="Ren Y."/>
            <person name="Ren Y."/>
            <person name="Zhou Z."/>
            <person name="Guo X."/>
            <person name="Li Y."/>
            <person name="Feng L."/>
            <person name="Wang L."/>
        </authorList>
    </citation>
    <scope>NUCLEOTIDE SEQUENCE [LARGE SCALE GENOMIC DNA]</scope>
    <source>
        <strain evidence="4">ATCC 13047 / DSM 30054 / NBRC 13535 / NCTC 10005 / WDCM 00083 / NCDC 279-56</strain>
    </source>
</reference>
<accession>A0A0H3CIC0</accession>
<dbReference type="SUPFAM" id="SSF51126">
    <property type="entry name" value="Pectin lyase-like"/>
    <property type="match status" value="1"/>
</dbReference>
<dbReference type="STRING" id="716541.ECL_01346"/>
<evidence type="ECO:0008006" key="5">
    <source>
        <dbReference type="Google" id="ProtNLM"/>
    </source>
</evidence>
<dbReference type="InterPro" id="IPR012334">
    <property type="entry name" value="Pectin_lyas_fold"/>
</dbReference>
<dbReference type="Pfam" id="PF18668">
    <property type="entry name" value="Tail_spike_N"/>
    <property type="match status" value="1"/>
</dbReference>
<feature type="domain" description="Rhamnogalacturonase A/B/Epimerase-like pectate lyase" evidence="1">
    <location>
        <begin position="178"/>
        <end position="229"/>
    </location>
</feature>
<proteinExistence type="predicted"/>
<name>A0A0H3CIC0_ENTCC</name>
<feature type="domain" description="Tail spike TSP1/Gp66 N-terminal" evidence="2">
    <location>
        <begin position="68"/>
        <end position="123"/>
    </location>
</feature>
<evidence type="ECO:0000313" key="4">
    <source>
        <dbReference type="Proteomes" id="UP000002363"/>
    </source>
</evidence>
<dbReference type="InterPro" id="IPR040775">
    <property type="entry name" value="Tail_spike_N"/>
</dbReference>
<organism evidence="3 4">
    <name type="scientific">Enterobacter cloacae subsp. cloacae (strain ATCC 13047 / DSM 30054 / NBRC 13535 / NCTC 10005 / WDCM 00083 / NCDC 279-56)</name>
    <dbReference type="NCBI Taxonomy" id="716541"/>
    <lineage>
        <taxon>Bacteria</taxon>
        <taxon>Pseudomonadati</taxon>
        <taxon>Pseudomonadota</taxon>
        <taxon>Gammaproteobacteria</taxon>
        <taxon>Enterobacterales</taxon>
        <taxon>Enterobacteriaceae</taxon>
        <taxon>Enterobacter</taxon>
        <taxon>Enterobacter cloacae complex</taxon>
    </lineage>
</organism>
<dbReference type="PATRIC" id="fig|716541.4.peg.1594"/>
<dbReference type="KEGG" id="enc:ECL_01346"/>
<evidence type="ECO:0000259" key="1">
    <source>
        <dbReference type="Pfam" id="PF12708"/>
    </source>
</evidence>
<dbReference type="Pfam" id="PF12708">
    <property type="entry name" value="Pect-lyase_RHGA_epim"/>
    <property type="match status" value="1"/>
</dbReference>
<dbReference type="Gene3D" id="2.160.20.10">
    <property type="entry name" value="Single-stranded right-handed beta-helix, Pectin lyase-like"/>
    <property type="match status" value="1"/>
</dbReference>
<dbReference type="OrthoDB" id="6615244at2"/>
<dbReference type="AlphaFoldDB" id="A0A0H3CIC0"/>
<evidence type="ECO:0000259" key="2">
    <source>
        <dbReference type="Pfam" id="PF18668"/>
    </source>
</evidence>
<dbReference type="InterPro" id="IPR024535">
    <property type="entry name" value="RHGA/B-epi-like_pectate_lyase"/>
</dbReference>
<evidence type="ECO:0000313" key="3">
    <source>
        <dbReference type="EMBL" id="ADF60907.1"/>
    </source>
</evidence>
<gene>
    <name evidence="3" type="ordered locus">ECL_01346</name>
</gene>
<dbReference type="EnsemblBacteria" id="ADF60907">
    <property type="protein sequence ID" value="ADF60907"/>
    <property type="gene ID" value="ECL_01346"/>
</dbReference>
<dbReference type="Proteomes" id="UP000002363">
    <property type="component" value="Chromosome"/>
</dbReference>
<sequence length="660" mass="69854">MATQPTNLPVPSESPRDLKFNAGKIDEFVTSLVNTYVDRFGNEHYTIEGLRWLAQQAIAQYGWILIDSFQDGANITLPNQALRDEDTGEYYRWDGALPKHVDAGSTPSSSGGVGVGAWVGIGDASLRAMLATSAGAGMIGALDSDGNATTVQNAIGHYRAYTVKERLDEEISIASIPGVDSTGTEDSTAALQNFFDSLSDGSEVYVPAGTYKISGLIISNNSLKIRGAYRYAYGQSTTKLKASAPNITLMKFTGNGCRVEGLLFEGYEAAVANEFGKGTTCKGVNFEPSTGTLADIDSFVDDCIFWYLQTGAEGHGRNLTVTNTMFTFCRFGVDLYGVPNQQFRGHIINHNRFHSCGGVEASSEPTLLNSVCIRLTTTNTNNVDNYAGNVSIMNNVVDGGSYQFFKGPFHRGSIMSANSMFRIGGSGAIVIDIDNTSTAGNTSSDGVIISDNSLGGFDLPVYQNGIQYCPDMGIRLTQVRGAILSENLINKAWKDGIKLVSSSEVIITGVVKDPSSIANQSTSTLYSSVDIDANCANVLIPHLMTRTTVYNGNQLAAYVKTACASTVIGDLYGSASYTPSGPVIETGSGYAVGDVSAVSSKTKITAITGLISGSNYPAGNYKPGDVCKYLNPATTGYKEAVCTVGGNGSAVTWKNSGALV</sequence>